<evidence type="ECO:0000313" key="2">
    <source>
        <dbReference type="Proteomes" id="UP001642484"/>
    </source>
</evidence>
<reference evidence="1 2" key="1">
    <citation type="submission" date="2024-02" db="EMBL/GenBank/DDBJ databases">
        <authorList>
            <person name="Chen Y."/>
            <person name="Shah S."/>
            <person name="Dougan E. K."/>
            <person name="Thang M."/>
            <person name="Chan C."/>
        </authorList>
    </citation>
    <scope>NUCLEOTIDE SEQUENCE [LARGE SCALE GENOMIC DNA]</scope>
</reference>
<dbReference type="Proteomes" id="UP001642484">
    <property type="component" value="Unassembled WGS sequence"/>
</dbReference>
<proteinExistence type="predicted"/>
<comment type="caution">
    <text evidence="1">The sequence shown here is derived from an EMBL/GenBank/DDBJ whole genome shotgun (WGS) entry which is preliminary data.</text>
</comment>
<organism evidence="1 2">
    <name type="scientific">Durusdinium trenchii</name>
    <dbReference type="NCBI Taxonomy" id="1381693"/>
    <lineage>
        <taxon>Eukaryota</taxon>
        <taxon>Sar</taxon>
        <taxon>Alveolata</taxon>
        <taxon>Dinophyceae</taxon>
        <taxon>Suessiales</taxon>
        <taxon>Symbiodiniaceae</taxon>
        <taxon>Durusdinium</taxon>
    </lineage>
</organism>
<sequence length="497" mass="54628">MCFANLKANICYAQSQIYAAMGGSKGLGSAIESLKEARKFMADAKNQDGELECLQIISELQLSSQKGDLAVATGQEALAVTQASGNKSKEAAALLRLVSASLSSQNEGEALKYAEMAEMKAKEADDIEKEAQATYNVAEILLRRFLSREAFALMCALLRSCYPDMVLSCKRVGMAVAEELDTGGGEGIAEQLDDCFSDVEQLLDDHQLGQEATQETETFQESEVAEVLAATWKEKRQEPNRLQKTRQFQKARDVKRSSRVEIEEMKRNSTCNRCGRKGHWAVNVHQFKFGNGEVETSTVSIQMPVVLAQRKGVIRAAVIKGDAPLLLSRSALKTLGATLDFKRDCLHVFGTRVQVTAETRESKDADDAPRKSVEQDLLTEKPALLVLCPPCTNEGKCWNEVLAAGSAGQRTDAEMLQALTKLHRNLATTVRCELPRCAWCVHVCRVWALWTSTPKGVGKGWANVFVASRARKNGLVTAGKFEKQDLSYADRRPGLIK</sequence>
<gene>
    <name evidence="1" type="ORF">CCMP2556_LOCUS22293</name>
</gene>
<protein>
    <submittedName>
        <fullName evidence="1">Uncharacterized protein</fullName>
    </submittedName>
</protein>
<dbReference type="Gene3D" id="1.25.40.10">
    <property type="entry name" value="Tetratricopeptide repeat domain"/>
    <property type="match status" value="1"/>
</dbReference>
<dbReference type="EMBL" id="CAXAMN010013747">
    <property type="protein sequence ID" value="CAK9041648.1"/>
    <property type="molecule type" value="Genomic_DNA"/>
</dbReference>
<name>A0ABP0LRR0_9DINO</name>
<dbReference type="InterPro" id="IPR011990">
    <property type="entry name" value="TPR-like_helical_dom_sf"/>
</dbReference>
<dbReference type="SUPFAM" id="SSF48452">
    <property type="entry name" value="TPR-like"/>
    <property type="match status" value="1"/>
</dbReference>
<accession>A0ABP0LRR0</accession>
<evidence type="ECO:0000313" key="1">
    <source>
        <dbReference type="EMBL" id="CAK9041648.1"/>
    </source>
</evidence>
<keyword evidence="2" id="KW-1185">Reference proteome</keyword>